<evidence type="ECO:0000313" key="1">
    <source>
        <dbReference type="EMBL" id="NEZ59229.1"/>
    </source>
</evidence>
<gene>
    <name evidence="1" type="ORF">DXZ20_27015</name>
</gene>
<sequence length="66" mass="7578">MMHTFEVFVDIKECAGKNHASNRIMATRYEIDASGRTDAHDTALFKAGQEYPKATEYDIRITRLLK</sequence>
<protein>
    <submittedName>
        <fullName evidence="1">Uncharacterized protein</fullName>
    </submittedName>
</protein>
<evidence type="ECO:0000313" key="2">
    <source>
        <dbReference type="Proteomes" id="UP000481033"/>
    </source>
</evidence>
<dbReference type="Proteomes" id="UP000481033">
    <property type="component" value="Unassembled WGS sequence"/>
</dbReference>
<dbReference type="EMBL" id="QXHD01000004">
    <property type="protein sequence ID" value="NEZ59229.1"/>
    <property type="molecule type" value="Genomic_DNA"/>
</dbReference>
<comment type="caution">
    <text evidence="1">The sequence shown here is derived from an EMBL/GenBank/DDBJ whole genome shotgun (WGS) entry which is preliminary data.</text>
</comment>
<reference evidence="1 2" key="1">
    <citation type="journal article" date="2020" name="Microb. Ecol.">
        <title>Ecogenomics of the Marine Benthic Filamentous Cyanobacterium Adonisia.</title>
        <authorList>
            <person name="Walter J.M."/>
            <person name="Coutinho F.H."/>
            <person name="Leomil L."/>
            <person name="Hargreaves P.I."/>
            <person name="Campeao M.E."/>
            <person name="Vieira V.V."/>
            <person name="Silva B.S."/>
            <person name="Fistarol G.O."/>
            <person name="Salomon P.S."/>
            <person name="Sawabe T."/>
            <person name="Mino S."/>
            <person name="Hosokawa M."/>
            <person name="Miyashita H."/>
            <person name="Maruyama F."/>
            <person name="van Verk M.C."/>
            <person name="Dutilh B.E."/>
            <person name="Thompson C.C."/>
            <person name="Thompson F.L."/>
        </authorList>
    </citation>
    <scope>NUCLEOTIDE SEQUENCE [LARGE SCALE GENOMIC DNA]</scope>
    <source>
        <strain evidence="1 2">CCMR0081</strain>
    </source>
</reference>
<keyword evidence="2" id="KW-1185">Reference proteome</keyword>
<proteinExistence type="predicted"/>
<accession>A0A6M0RSX8</accession>
<organism evidence="1 2">
    <name type="scientific">Adonisia turfae CCMR0081</name>
    <dbReference type="NCBI Taxonomy" id="2292702"/>
    <lineage>
        <taxon>Bacteria</taxon>
        <taxon>Bacillati</taxon>
        <taxon>Cyanobacteriota</taxon>
        <taxon>Adonisia</taxon>
        <taxon>Adonisia turfae</taxon>
    </lineage>
</organism>
<name>A0A6M0RSX8_9CYAN</name>
<dbReference type="AlphaFoldDB" id="A0A6M0RSX8"/>